<gene>
    <name evidence="2" type="ORF">GOCE00092_LOCUS27737</name>
</gene>
<protein>
    <submittedName>
        <fullName evidence="2">Uncharacterized protein</fullName>
    </submittedName>
</protein>
<evidence type="ECO:0000256" key="1">
    <source>
        <dbReference type="SAM" id="Phobius"/>
    </source>
</evidence>
<reference evidence="2" key="1">
    <citation type="submission" date="2021-01" db="EMBL/GenBank/DDBJ databases">
        <authorList>
            <person name="Corre E."/>
            <person name="Pelletier E."/>
            <person name="Niang G."/>
            <person name="Scheremetjew M."/>
            <person name="Finn R."/>
            <person name="Kale V."/>
            <person name="Holt S."/>
            <person name="Cochrane G."/>
            <person name="Meng A."/>
            <person name="Brown T."/>
            <person name="Cohen L."/>
        </authorList>
    </citation>
    <scope>NUCLEOTIDE SEQUENCE</scope>
    <source>
        <strain evidence="2">CCMP 410</strain>
    </source>
</reference>
<evidence type="ECO:0000313" key="2">
    <source>
        <dbReference type="EMBL" id="CAD9311999.1"/>
    </source>
</evidence>
<accession>A0A7S1VUS1</accession>
<dbReference type="EMBL" id="HBGK01052699">
    <property type="protein sequence ID" value="CAD9311999.1"/>
    <property type="molecule type" value="Transcribed_RNA"/>
</dbReference>
<proteinExistence type="predicted"/>
<feature type="transmembrane region" description="Helical" evidence="1">
    <location>
        <begin position="12"/>
        <end position="36"/>
    </location>
</feature>
<dbReference type="Gene3D" id="1.10.238.10">
    <property type="entry name" value="EF-hand"/>
    <property type="match status" value="1"/>
</dbReference>
<keyword evidence="1" id="KW-1133">Transmembrane helix</keyword>
<name>A0A7S1VUS1_9STRA</name>
<sequence>MFLLPSTMSGNVFLRLASFLAVVLLLIAFLVPVLSFRSNALSKSRWCRHDQYCRRPPLVDQTTFGSFLKHQVVSTAASATTATIEPLVGENQTSSVPLTDDGDGNHVTASTSATKSKLLLEFEEKMNVFYSYTEEDIACIANRRDRALFEGVAASRDEPLVYRAFAVLFEELFILRVAGRAIYKRLKNGMDASIQHRKEQVERLAVSTGLSEEEIAASWTSFLEFAPKVVKNEGILPLNYFRDTGMAETLADKMGYSDVDSFLQKLVPNGRRQLNFEQFMMGLHACAVDDDLCTLECDLSNLLQQVIEGVQALPSTPPSAKQLKHEKRYAEMLDSFDKWKDMVPDTDGFWVEVLRGCLQGAQNPRVVEALKIVYVDDTNMRLAGNAIFLGVRAVVAMVRK</sequence>
<organism evidence="2">
    <name type="scientific">Grammatophora oceanica</name>
    <dbReference type="NCBI Taxonomy" id="210454"/>
    <lineage>
        <taxon>Eukaryota</taxon>
        <taxon>Sar</taxon>
        <taxon>Stramenopiles</taxon>
        <taxon>Ochrophyta</taxon>
        <taxon>Bacillariophyta</taxon>
        <taxon>Fragilariophyceae</taxon>
        <taxon>Fragilariophycidae</taxon>
        <taxon>Rhabdonematales</taxon>
        <taxon>Grammatophoraceae</taxon>
        <taxon>Grammatophora</taxon>
    </lineage>
</organism>
<dbReference type="AlphaFoldDB" id="A0A7S1VUS1"/>
<keyword evidence="1" id="KW-0472">Membrane</keyword>
<keyword evidence="1" id="KW-0812">Transmembrane</keyword>